<evidence type="ECO:0000313" key="14">
    <source>
        <dbReference type="Proteomes" id="UP001498771"/>
    </source>
</evidence>
<evidence type="ECO:0000256" key="6">
    <source>
        <dbReference type="ARBA" id="ARBA00022692"/>
    </source>
</evidence>
<comment type="function">
    <text evidence="1">Golgi membrane protein involved in vesicular trafficking and spindle migration.</text>
</comment>
<keyword evidence="7 11" id="KW-1133">Transmembrane helix</keyword>
<evidence type="ECO:0000313" key="13">
    <source>
        <dbReference type="EMBL" id="KAK7207846.1"/>
    </source>
</evidence>
<keyword evidence="9 11" id="KW-0472">Membrane</keyword>
<evidence type="ECO:0000256" key="9">
    <source>
        <dbReference type="ARBA" id="ARBA00023136"/>
    </source>
</evidence>
<feature type="compositionally biased region" description="Acidic residues" evidence="10">
    <location>
        <begin position="320"/>
        <end position="331"/>
    </location>
</feature>
<dbReference type="PANTHER" id="PTHR47549:SF1">
    <property type="entry name" value="GOLGI APPARATUS MEMBRANE PROTEIN TVP38"/>
    <property type="match status" value="1"/>
</dbReference>
<feature type="transmembrane region" description="Helical" evidence="11">
    <location>
        <begin position="137"/>
        <end position="158"/>
    </location>
</feature>
<keyword evidence="6 11" id="KW-0812">Transmembrane</keyword>
<evidence type="ECO:0000256" key="10">
    <source>
        <dbReference type="SAM" id="MobiDB-lite"/>
    </source>
</evidence>
<evidence type="ECO:0000256" key="8">
    <source>
        <dbReference type="ARBA" id="ARBA00023034"/>
    </source>
</evidence>
<feature type="compositionally biased region" description="Acidic residues" evidence="10">
    <location>
        <begin position="344"/>
        <end position="363"/>
    </location>
</feature>
<feature type="transmembrane region" description="Helical" evidence="11">
    <location>
        <begin position="52"/>
        <end position="75"/>
    </location>
</feature>
<comment type="caution">
    <text evidence="13">The sequence shown here is derived from an EMBL/GenBank/DDBJ whole genome shotgun (WGS) entry which is preliminary data.</text>
</comment>
<dbReference type="InterPro" id="IPR032816">
    <property type="entry name" value="VTT_dom"/>
</dbReference>
<keyword evidence="8" id="KW-0333">Golgi apparatus</keyword>
<comment type="subcellular location">
    <subcellularLocation>
        <location evidence="2">Golgi apparatus membrane</location>
        <topology evidence="2">Multi-pass membrane protein</topology>
    </subcellularLocation>
</comment>
<dbReference type="Proteomes" id="UP001498771">
    <property type="component" value="Unassembled WGS sequence"/>
</dbReference>
<evidence type="ECO:0000256" key="3">
    <source>
        <dbReference type="ARBA" id="ARBA00008640"/>
    </source>
</evidence>
<evidence type="ECO:0000256" key="4">
    <source>
        <dbReference type="ARBA" id="ARBA00013533"/>
    </source>
</evidence>
<gene>
    <name evidence="13" type="ORF">BZA70DRAFT_293158</name>
</gene>
<evidence type="ECO:0000256" key="5">
    <source>
        <dbReference type="ARBA" id="ARBA00020673"/>
    </source>
</evidence>
<dbReference type="InterPro" id="IPR051076">
    <property type="entry name" value="Golgi_membrane_TVP38/TMEM64"/>
</dbReference>
<reference evidence="13 14" key="1">
    <citation type="submission" date="2024-03" db="EMBL/GenBank/DDBJ databases">
        <title>Genome-scale model development and genomic sequencing of the oleaginous clade Lipomyces.</title>
        <authorList>
            <consortium name="Lawrence Berkeley National Laboratory"/>
            <person name="Czajka J.J."/>
            <person name="Han Y."/>
            <person name="Kim J."/>
            <person name="Mondo S.J."/>
            <person name="Hofstad B.A."/>
            <person name="Robles A."/>
            <person name="Haridas S."/>
            <person name="Riley R."/>
            <person name="LaButti K."/>
            <person name="Pangilinan J."/>
            <person name="Andreopoulos W."/>
            <person name="Lipzen A."/>
            <person name="Yan J."/>
            <person name="Wang M."/>
            <person name="Ng V."/>
            <person name="Grigoriev I.V."/>
            <person name="Spatafora J.W."/>
            <person name="Magnuson J.K."/>
            <person name="Baker S.E."/>
            <person name="Pomraning K.R."/>
        </authorList>
    </citation>
    <scope>NUCLEOTIDE SEQUENCE [LARGE SCALE GENOMIC DNA]</scope>
    <source>
        <strain evidence="13 14">Phaff 52-87</strain>
    </source>
</reference>
<accession>A0ABR1FDB6</accession>
<dbReference type="EMBL" id="JBBJBU010000001">
    <property type="protein sequence ID" value="KAK7207846.1"/>
    <property type="molecule type" value="Genomic_DNA"/>
</dbReference>
<evidence type="ECO:0000256" key="1">
    <source>
        <dbReference type="ARBA" id="ARBA00002978"/>
    </source>
</evidence>
<evidence type="ECO:0000259" key="12">
    <source>
        <dbReference type="Pfam" id="PF09335"/>
    </source>
</evidence>
<name>A0ABR1FDB6_9ASCO</name>
<evidence type="ECO:0000256" key="11">
    <source>
        <dbReference type="SAM" id="Phobius"/>
    </source>
</evidence>
<feature type="transmembrane region" description="Helical" evidence="11">
    <location>
        <begin position="95"/>
        <end position="125"/>
    </location>
</feature>
<dbReference type="GeneID" id="90039916"/>
<feature type="domain" description="VTT" evidence="12">
    <location>
        <begin position="113"/>
        <end position="226"/>
    </location>
</feature>
<proteinExistence type="inferred from homology"/>
<feature type="transmembrane region" description="Helical" evidence="11">
    <location>
        <begin position="244"/>
        <end position="263"/>
    </location>
</feature>
<dbReference type="Pfam" id="PF09335">
    <property type="entry name" value="VTT_dom"/>
    <property type="match status" value="1"/>
</dbReference>
<dbReference type="PANTHER" id="PTHR47549">
    <property type="entry name" value="GOLGI APPARATUS MEMBRANE PROTEIN TVP38-RELATED"/>
    <property type="match status" value="1"/>
</dbReference>
<protein>
    <recommendedName>
        <fullName evidence="4">Golgi apparatus membrane protein TVP38</fullName>
    </recommendedName>
    <alternativeName>
        <fullName evidence="5">Golgi apparatus membrane protein tvp38</fullName>
    </alternativeName>
</protein>
<feature type="region of interest" description="Disordered" evidence="10">
    <location>
        <begin position="313"/>
        <end position="385"/>
    </location>
</feature>
<comment type="similarity">
    <text evidence="3">Belongs to the TVP38/TMEM64 family.</text>
</comment>
<evidence type="ECO:0000256" key="2">
    <source>
        <dbReference type="ARBA" id="ARBA00004653"/>
    </source>
</evidence>
<sequence length="385" mass="42744">MTTEIAAHLVAEEADLLMPPSRMPPAESLRDPEQFRRHVAEYVRSIPPKQRILGISVLSVLGVVALLLLIFHKAIFGWIQPFCESWSNLRGGTFLMFLFISATSFPPIVGYTSAVTIAGLVYGLWRGWIVASISTVIASYACFVVCRVFFADFAFQLAQGNQKFEALAMTLDHEELKLLWMIRMSPLPFSFSNAALSTIHTISPKNFAIATALSTPKLLIPVFIGSRLRNLTDESQDWTSKLANIFSILFGAFIAASTGWIIYHRTMDRARLIQDQLDHERELREEPMRFPRTAAQHAGVDDAEFDVEQFAGQAGGYSDEPPDSSDDEDAQYEPGPRQQQRQQEEEEPLDGEEALIEIAEEQEGAATDGSTGEGVGSARPDNSIL</sequence>
<evidence type="ECO:0000256" key="7">
    <source>
        <dbReference type="ARBA" id="ARBA00022989"/>
    </source>
</evidence>
<dbReference type="RefSeq" id="XP_064770879.1">
    <property type="nucleotide sequence ID" value="XM_064914404.1"/>
</dbReference>
<keyword evidence="14" id="KW-1185">Reference proteome</keyword>
<organism evidence="13 14">
    <name type="scientific">Myxozyma melibiosi</name>
    <dbReference type="NCBI Taxonomy" id="54550"/>
    <lineage>
        <taxon>Eukaryota</taxon>
        <taxon>Fungi</taxon>
        <taxon>Dikarya</taxon>
        <taxon>Ascomycota</taxon>
        <taxon>Saccharomycotina</taxon>
        <taxon>Lipomycetes</taxon>
        <taxon>Lipomycetales</taxon>
        <taxon>Lipomycetaceae</taxon>
        <taxon>Myxozyma</taxon>
    </lineage>
</organism>